<dbReference type="RefSeq" id="WP_192595384.1">
    <property type="nucleotide sequence ID" value="NZ_BAAALJ010000024.1"/>
</dbReference>
<dbReference type="EMBL" id="JADBED010000001">
    <property type="protein sequence ID" value="MBE1524360.1"/>
    <property type="molecule type" value="Genomic_DNA"/>
</dbReference>
<evidence type="ECO:0000313" key="2">
    <source>
        <dbReference type="Proteomes" id="UP000643525"/>
    </source>
</evidence>
<proteinExistence type="predicted"/>
<dbReference type="InterPro" id="IPR024787">
    <property type="entry name" value="EcsC"/>
</dbReference>
<comment type="caution">
    <text evidence="1">The sequence shown here is derived from an EMBL/GenBank/DDBJ whole genome shotgun (WGS) entry which is preliminary data.</text>
</comment>
<dbReference type="Proteomes" id="UP000643525">
    <property type="component" value="Unassembled WGS sequence"/>
</dbReference>
<keyword evidence="2" id="KW-1185">Reference proteome</keyword>
<reference evidence="1 2" key="1">
    <citation type="submission" date="2020-10" db="EMBL/GenBank/DDBJ databases">
        <title>Sequencing the genomes of 1000 actinobacteria strains.</title>
        <authorList>
            <person name="Klenk H.-P."/>
        </authorList>
    </citation>
    <scope>NUCLEOTIDE SEQUENCE [LARGE SCALE GENOMIC DNA]</scope>
    <source>
        <strain evidence="1 2">DSM 15666</strain>
    </source>
</reference>
<evidence type="ECO:0008006" key="3">
    <source>
        <dbReference type="Google" id="ProtNLM"/>
    </source>
</evidence>
<gene>
    <name evidence="1" type="ORF">H4W27_001478</name>
</gene>
<sequence>MASTSAPEHEEAPTTTAEKASAQLLSLVGRVIDSGVGPMDGSIKWAEDRLRRVQGDRYRPNADQTREARPEEHEDIEKTIKRLVTESIQAASVNGFVTGLGGFIAMPVTIPANMAGALVVNARLTASIAYLRGYDPTDPHVRTVVTLVAVGSNSQQIAKTIGIKVGEKVAMQAIKRIPVAVIRQVNKKAGFMLLAKYGTKRSAITLAKGIPLVGGVIGGTVDATMTGVIGRTSKSMFSVD</sequence>
<dbReference type="Pfam" id="PF12787">
    <property type="entry name" value="EcsC"/>
    <property type="match status" value="1"/>
</dbReference>
<evidence type="ECO:0000313" key="1">
    <source>
        <dbReference type="EMBL" id="MBE1524360.1"/>
    </source>
</evidence>
<accession>A0ABR9JEK5</accession>
<organism evidence="1 2">
    <name type="scientific">Nesterenkonia lutea</name>
    <dbReference type="NCBI Taxonomy" id="272919"/>
    <lineage>
        <taxon>Bacteria</taxon>
        <taxon>Bacillati</taxon>
        <taxon>Actinomycetota</taxon>
        <taxon>Actinomycetes</taxon>
        <taxon>Micrococcales</taxon>
        <taxon>Micrococcaceae</taxon>
        <taxon>Nesterenkonia</taxon>
    </lineage>
</organism>
<name>A0ABR9JEK5_9MICC</name>
<protein>
    <recommendedName>
        <fullName evidence="3">EcsC family protein</fullName>
    </recommendedName>
</protein>